<dbReference type="Gene3D" id="3.40.50.1000">
    <property type="entry name" value="HAD superfamily/HAD-like"/>
    <property type="match status" value="1"/>
</dbReference>
<dbReference type="InterPro" id="IPR006439">
    <property type="entry name" value="HAD-SF_hydro_IA"/>
</dbReference>
<dbReference type="EMBL" id="CP025791">
    <property type="protein sequence ID" value="AUP81476.1"/>
    <property type="molecule type" value="Genomic_DNA"/>
</dbReference>
<gene>
    <name evidence="1" type="ORF">C1H87_00015</name>
</gene>
<dbReference type="Gene3D" id="1.10.150.240">
    <property type="entry name" value="Putative phosphatase, domain 2"/>
    <property type="match status" value="1"/>
</dbReference>
<dbReference type="InterPro" id="IPR036412">
    <property type="entry name" value="HAD-like_sf"/>
</dbReference>
<evidence type="ECO:0000313" key="2">
    <source>
        <dbReference type="Proteomes" id="UP000235826"/>
    </source>
</evidence>
<dbReference type="PRINTS" id="PR00413">
    <property type="entry name" value="HADHALOGNASE"/>
</dbReference>
<evidence type="ECO:0000313" key="1">
    <source>
        <dbReference type="EMBL" id="AUP81476.1"/>
    </source>
</evidence>
<sequence length="205" mass="24031">MNKIDTIIFDLGGVLIDWNPEYVFLDEFNGDREKMQWFFDNICTYDWNENQDAGYPIAKATEDRVALFPEHETLIRMYYGRWIEMLGEAINGTVDILESLIKSKKYKVVALTNWSSETFPIAQERFEFLQWFEGIIVSGEEKTRKPFNEIYNITLNRFDITAEKSVFIDDNLRNIEAANALGINGIQFKSPEQLIQQLKNYNIDL</sequence>
<dbReference type="PANTHER" id="PTHR43611">
    <property type="entry name" value="ALPHA-D-GLUCOSE 1-PHOSPHATE PHOSPHATASE"/>
    <property type="match status" value="1"/>
</dbReference>
<dbReference type="Pfam" id="PF13419">
    <property type="entry name" value="HAD_2"/>
    <property type="match status" value="1"/>
</dbReference>
<organism evidence="1 2">
    <name type="scientific">Flavivirga eckloniae</name>
    <dbReference type="NCBI Taxonomy" id="1803846"/>
    <lineage>
        <taxon>Bacteria</taxon>
        <taxon>Pseudomonadati</taxon>
        <taxon>Bacteroidota</taxon>
        <taxon>Flavobacteriia</taxon>
        <taxon>Flavobacteriales</taxon>
        <taxon>Flavobacteriaceae</taxon>
        <taxon>Flavivirga</taxon>
    </lineage>
</organism>
<dbReference type="AlphaFoldDB" id="A0A2K9PWN5"/>
<dbReference type="CDD" id="cd02603">
    <property type="entry name" value="HAD_sEH-N_like"/>
    <property type="match status" value="1"/>
</dbReference>
<proteinExistence type="predicted"/>
<name>A0A2K9PWN5_9FLAO</name>
<dbReference type="Proteomes" id="UP000235826">
    <property type="component" value="Chromosome"/>
</dbReference>
<dbReference type="SUPFAM" id="SSF56784">
    <property type="entry name" value="HAD-like"/>
    <property type="match status" value="1"/>
</dbReference>
<dbReference type="PANTHER" id="PTHR43611:SF3">
    <property type="entry name" value="FLAVIN MONONUCLEOTIDE HYDROLASE 1, CHLOROPLATIC"/>
    <property type="match status" value="1"/>
</dbReference>
<dbReference type="KEGG" id="fek:C1H87_00015"/>
<dbReference type="InterPro" id="IPR023198">
    <property type="entry name" value="PGP-like_dom2"/>
</dbReference>
<reference evidence="1 2" key="1">
    <citation type="submission" date="2018-01" db="EMBL/GenBank/DDBJ databases">
        <title>Complete genome sequence of Flavivirga eckloniae ECD14 isolated from seaweed Ecklonia cava.</title>
        <authorList>
            <person name="Lee J.H."/>
            <person name="Baik K.S."/>
            <person name="Seong C.N."/>
        </authorList>
    </citation>
    <scope>NUCLEOTIDE SEQUENCE [LARGE SCALE GENOMIC DNA]</scope>
    <source>
        <strain evidence="1 2">ECD14</strain>
    </source>
</reference>
<dbReference type="InterPro" id="IPR023214">
    <property type="entry name" value="HAD_sf"/>
</dbReference>
<dbReference type="InterPro" id="IPR041492">
    <property type="entry name" value="HAD_2"/>
</dbReference>
<protein>
    <submittedName>
        <fullName evidence="1">HAD family hydrolase</fullName>
    </submittedName>
</protein>
<dbReference type="RefSeq" id="WP_102758118.1">
    <property type="nucleotide sequence ID" value="NZ_CP025791.1"/>
</dbReference>
<keyword evidence="1" id="KW-0378">Hydrolase</keyword>
<keyword evidence="2" id="KW-1185">Reference proteome</keyword>
<dbReference type="SFLD" id="SFLDG01129">
    <property type="entry name" value="C1.5:_HAD__Beta-PGM__Phosphata"/>
    <property type="match status" value="1"/>
</dbReference>
<dbReference type="GO" id="GO:0016787">
    <property type="term" value="F:hydrolase activity"/>
    <property type="evidence" value="ECO:0007669"/>
    <property type="project" value="UniProtKB-KW"/>
</dbReference>
<dbReference type="NCBIfam" id="TIGR01509">
    <property type="entry name" value="HAD-SF-IA-v3"/>
    <property type="match status" value="1"/>
</dbReference>
<dbReference type="SFLD" id="SFLDS00003">
    <property type="entry name" value="Haloacid_Dehalogenase"/>
    <property type="match status" value="1"/>
</dbReference>
<accession>A0A2K9PWN5</accession>
<dbReference type="OrthoDB" id="9797415at2"/>